<accession>A0AAW8L817</accession>
<keyword evidence="1" id="KW-1133">Transmembrane helix</keyword>
<evidence type="ECO:0000313" key="2">
    <source>
        <dbReference type="EMBL" id="MDR0176980.1"/>
    </source>
</evidence>
<evidence type="ECO:0000256" key="1">
    <source>
        <dbReference type="SAM" id="Phobius"/>
    </source>
</evidence>
<sequence>MKYWLNDDSKYSRLPGVGAWLICVALPALLAATVAMTLMPLGAVQERLLFLADQISGSRSELLPILFGSQLGVSALVVAMAQFQPGRWRATPKEMGKRWLGEMRRVSSVESRYFAASFGLVGISSTIVLGVAVCVLRGVSAGGVLLLVIAWGVHAVSSVVLIIVPATGVAMVDDYWRSLARLFYIAEMWPEGLKEAKGEVESEESSLGAKARRWRIVVVLLSLMMVLIVAAFVEKYCSGAHRGMRLQFTAGCAVISAALLSIAAGYRRWKGSGIPVIVYWVSLPLVLIQGFLMEVESIAIATSSSLWRNLGVVFAAIVTLFLIVLFLVIASGAWFLWERFDFLKSILVPIWIYDLEFQRRSGGKCSDREREVIERYFVKLAKKKKKGLAKVVKKSVLLPFVSR</sequence>
<protein>
    <recommendedName>
        <fullName evidence="4">ABC transporter permease</fullName>
    </recommendedName>
</protein>
<feature type="transmembrane region" description="Helical" evidence="1">
    <location>
        <begin position="20"/>
        <end position="42"/>
    </location>
</feature>
<dbReference type="EMBL" id="JAMZMF010000004">
    <property type="protein sequence ID" value="MDR0176980.1"/>
    <property type="molecule type" value="Genomic_DNA"/>
</dbReference>
<dbReference type="RefSeq" id="WP_308679230.1">
    <property type="nucleotide sequence ID" value="NZ_JAMZMF010000004.1"/>
</dbReference>
<reference evidence="2" key="1">
    <citation type="submission" date="2022-06" db="EMBL/GenBank/DDBJ databases">
        <title>Draft Genome Sequences of Three Actinomyces oris Strains, Isolated from Healthy Human Feces.</title>
        <authorList>
            <person name="Ye Y."/>
            <person name="Liu C."/>
            <person name="Zhao J."/>
            <person name="Xu J."/>
            <person name="Huang H."/>
            <person name="Wang B."/>
            <person name="Wei J."/>
            <person name="Jing X."/>
        </authorList>
    </citation>
    <scope>NUCLEOTIDE SEQUENCE</scope>
    <source>
        <strain evidence="2">CNGBCC1803727</strain>
    </source>
</reference>
<evidence type="ECO:0008006" key="4">
    <source>
        <dbReference type="Google" id="ProtNLM"/>
    </source>
</evidence>
<dbReference type="Proteomes" id="UP001230065">
    <property type="component" value="Unassembled WGS sequence"/>
</dbReference>
<name>A0AAW8L817_9ACTO</name>
<comment type="caution">
    <text evidence="2">The sequence shown here is derived from an EMBL/GenBank/DDBJ whole genome shotgun (WGS) entry which is preliminary data.</text>
</comment>
<feature type="transmembrane region" description="Helical" evidence="1">
    <location>
        <begin position="245"/>
        <end position="266"/>
    </location>
</feature>
<keyword evidence="1" id="KW-0812">Transmembrane</keyword>
<feature type="transmembrane region" description="Helical" evidence="1">
    <location>
        <begin position="214"/>
        <end position="233"/>
    </location>
</feature>
<feature type="transmembrane region" description="Helical" evidence="1">
    <location>
        <begin position="312"/>
        <end position="337"/>
    </location>
</feature>
<evidence type="ECO:0000313" key="3">
    <source>
        <dbReference type="Proteomes" id="UP001230065"/>
    </source>
</evidence>
<proteinExistence type="predicted"/>
<feature type="transmembrane region" description="Helical" evidence="1">
    <location>
        <begin position="62"/>
        <end position="83"/>
    </location>
</feature>
<keyword evidence="1" id="KW-0472">Membrane</keyword>
<feature type="transmembrane region" description="Helical" evidence="1">
    <location>
        <begin position="273"/>
        <end position="292"/>
    </location>
</feature>
<feature type="transmembrane region" description="Helical" evidence="1">
    <location>
        <begin position="145"/>
        <end position="172"/>
    </location>
</feature>
<feature type="transmembrane region" description="Helical" evidence="1">
    <location>
        <begin position="113"/>
        <end position="139"/>
    </location>
</feature>
<gene>
    <name evidence="2" type="ORF">RF687_03325</name>
</gene>
<organism evidence="2 3">
    <name type="scientific">Actinomyces oris</name>
    <dbReference type="NCBI Taxonomy" id="544580"/>
    <lineage>
        <taxon>Bacteria</taxon>
        <taxon>Bacillati</taxon>
        <taxon>Actinomycetota</taxon>
        <taxon>Actinomycetes</taxon>
        <taxon>Actinomycetales</taxon>
        <taxon>Actinomycetaceae</taxon>
        <taxon>Actinomyces</taxon>
    </lineage>
</organism>
<dbReference type="AlphaFoldDB" id="A0AAW8L817"/>